<proteinExistence type="inferred from homology"/>
<evidence type="ECO:0000259" key="2">
    <source>
        <dbReference type="Pfam" id="PF13614"/>
    </source>
</evidence>
<dbReference type="STRING" id="549789.NIES30_08055"/>
<dbReference type="PANTHER" id="PTHR13696">
    <property type="entry name" value="P-LOOP CONTAINING NUCLEOSIDE TRIPHOSPHATE HYDROLASE"/>
    <property type="match status" value="1"/>
</dbReference>
<evidence type="ECO:0000313" key="4">
    <source>
        <dbReference type="Proteomes" id="UP000185557"/>
    </source>
</evidence>
<comment type="caution">
    <text evidence="3">The sequence shown here is derived from an EMBL/GenBank/DDBJ whole genome shotgun (WGS) entry which is preliminary data.</text>
</comment>
<organism evidence="3 4">
    <name type="scientific">Phormidium tenue NIES-30</name>
    <dbReference type="NCBI Taxonomy" id="549789"/>
    <lineage>
        <taxon>Bacteria</taxon>
        <taxon>Bacillati</taxon>
        <taxon>Cyanobacteriota</taxon>
        <taxon>Cyanophyceae</taxon>
        <taxon>Oscillatoriophycideae</taxon>
        <taxon>Oscillatoriales</taxon>
        <taxon>Oscillatoriaceae</taxon>
        <taxon>Phormidium</taxon>
    </lineage>
</organism>
<dbReference type="OrthoDB" id="477717at2"/>
<evidence type="ECO:0000256" key="1">
    <source>
        <dbReference type="ARBA" id="ARBA00006976"/>
    </source>
</evidence>
<keyword evidence="4" id="KW-1185">Reference proteome</keyword>
<dbReference type="RefSeq" id="WP_073607891.1">
    <property type="nucleotide sequence ID" value="NZ_MRCG01000004.1"/>
</dbReference>
<protein>
    <submittedName>
        <fullName evidence="3">Chromosome partitioning protein ParA</fullName>
    </submittedName>
</protein>
<accession>A0A1U7J7J6</accession>
<dbReference type="FunFam" id="3.40.50.300:FF:000285">
    <property type="entry name" value="Sporulation initiation inhibitor Soj"/>
    <property type="match status" value="1"/>
</dbReference>
<reference evidence="3 4" key="1">
    <citation type="submission" date="2016-11" db="EMBL/GenBank/DDBJ databases">
        <title>Draft Genome Sequences of Nine Cyanobacterial Strains from Diverse Habitats.</title>
        <authorList>
            <person name="Zhu T."/>
            <person name="Hou S."/>
            <person name="Lu X."/>
            <person name="Hess W.R."/>
        </authorList>
    </citation>
    <scope>NUCLEOTIDE SEQUENCE [LARGE SCALE GENOMIC DNA]</scope>
    <source>
        <strain evidence="3 4">NIES-30</strain>
    </source>
</reference>
<dbReference type="InterPro" id="IPR050678">
    <property type="entry name" value="DNA_Partitioning_ATPase"/>
</dbReference>
<dbReference type="SUPFAM" id="SSF52540">
    <property type="entry name" value="P-loop containing nucleoside triphosphate hydrolases"/>
    <property type="match status" value="1"/>
</dbReference>
<dbReference type="EMBL" id="MRCG01000004">
    <property type="protein sequence ID" value="OKH49108.1"/>
    <property type="molecule type" value="Genomic_DNA"/>
</dbReference>
<dbReference type="InterPro" id="IPR025669">
    <property type="entry name" value="AAA_dom"/>
</dbReference>
<dbReference type="Pfam" id="PF13614">
    <property type="entry name" value="AAA_31"/>
    <property type="match status" value="1"/>
</dbReference>
<dbReference type="AlphaFoldDB" id="A0A1U7J7J6"/>
<feature type="domain" description="AAA" evidence="2">
    <location>
        <begin position="3"/>
        <end position="176"/>
    </location>
</feature>
<dbReference type="PANTHER" id="PTHR13696:SF52">
    <property type="entry name" value="PARA FAMILY PROTEIN CT_582"/>
    <property type="match status" value="1"/>
</dbReference>
<name>A0A1U7J7J6_9CYAN</name>
<dbReference type="Proteomes" id="UP000185557">
    <property type="component" value="Unassembled WGS sequence"/>
</dbReference>
<gene>
    <name evidence="3" type="ORF">NIES30_08055</name>
</gene>
<dbReference type="InterPro" id="IPR027417">
    <property type="entry name" value="P-loop_NTPase"/>
</dbReference>
<comment type="similarity">
    <text evidence="1">Belongs to the ParA family.</text>
</comment>
<dbReference type="Gene3D" id="3.40.50.300">
    <property type="entry name" value="P-loop containing nucleotide triphosphate hydrolases"/>
    <property type="match status" value="1"/>
</dbReference>
<dbReference type="CDD" id="cd02042">
    <property type="entry name" value="ParAB_family"/>
    <property type="match status" value="1"/>
</dbReference>
<sequence length="260" mass="28752">MPHIIALFNMSGGVGKSTLTMNLGYHLAVEHKKRVLLVDMDPQASLTTFLGLAPFSLEKTIYHSLLKREALPIQKDICGCDLVPANIFLAQAELQLASELRREYKLSDLLTKKASRYDFVLIDCPPSLGLLSVNCLVAADYLLIPIQTEYKSVEATINLLQTTHEIAQQVNPSLQVTGAIPTMYDERTSQSRRALQTIEEVFSSLQDNPSFKGAVVFPPIPRRTDFANATAEHLPLAQYAPRHPALESLEVIAQALVKSL</sequence>
<evidence type="ECO:0000313" key="3">
    <source>
        <dbReference type="EMBL" id="OKH49108.1"/>
    </source>
</evidence>